<evidence type="ECO:0000313" key="4">
    <source>
        <dbReference type="EMBL" id="OGE78103.1"/>
    </source>
</evidence>
<dbReference type="EMBL" id="MFEK01000014">
    <property type="protein sequence ID" value="OGE78103.1"/>
    <property type="molecule type" value="Genomic_DNA"/>
</dbReference>
<dbReference type="InterPro" id="IPR008927">
    <property type="entry name" value="6-PGluconate_DH-like_C_sf"/>
</dbReference>
<comment type="similarity">
    <text evidence="1">Belongs to the UDP-glucose/GDP-mannose dehydrogenase family.</text>
</comment>
<organism evidence="4 5">
    <name type="scientific">Candidatus Doudnabacteria bacterium RIFCSPHIGHO2_01_FULL_46_14</name>
    <dbReference type="NCBI Taxonomy" id="1817824"/>
    <lineage>
        <taxon>Bacteria</taxon>
        <taxon>Candidatus Doudnaibacteriota</taxon>
    </lineage>
</organism>
<dbReference type="PANTHER" id="PTHR43750">
    <property type="entry name" value="UDP-GLUCOSE 6-DEHYDROGENASE TUAD"/>
    <property type="match status" value="1"/>
</dbReference>
<dbReference type="SUPFAM" id="SSF48179">
    <property type="entry name" value="6-phosphogluconate dehydrogenase C-terminal domain-like"/>
    <property type="match status" value="1"/>
</dbReference>
<evidence type="ECO:0000259" key="3">
    <source>
        <dbReference type="Pfam" id="PF03721"/>
    </source>
</evidence>
<dbReference type="InterPro" id="IPR001732">
    <property type="entry name" value="UDP-Glc/GDP-Man_DH_N"/>
</dbReference>
<comment type="caution">
    <text evidence="4">The sequence shown here is derived from an EMBL/GenBank/DDBJ whole genome shotgun (WGS) entry which is preliminary data.</text>
</comment>
<name>A0A1F5NKM9_9BACT</name>
<dbReference type="Proteomes" id="UP000176864">
    <property type="component" value="Unassembled WGS sequence"/>
</dbReference>
<dbReference type="Gene3D" id="1.10.1040.10">
    <property type="entry name" value="N-(1-d-carboxylethyl)-l-norvaline Dehydrogenase, domain 2"/>
    <property type="match status" value="1"/>
</dbReference>
<dbReference type="Pfam" id="PF00984">
    <property type="entry name" value="UDPG_MGDP_dh"/>
    <property type="match status" value="1"/>
</dbReference>
<evidence type="ECO:0008006" key="6">
    <source>
        <dbReference type="Google" id="ProtNLM"/>
    </source>
</evidence>
<gene>
    <name evidence="4" type="ORF">A2751_02990</name>
</gene>
<dbReference type="GO" id="GO:0051287">
    <property type="term" value="F:NAD binding"/>
    <property type="evidence" value="ECO:0007669"/>
    <property type="project" value="InterPro"/>
</dbReference>
<evidence type="ECO:0000313" key="5">
    <source>
        <dbReference type="Proteomes" id="UP000176864"/>
    </source>
</evidence>
<accession>A0A1F5NKM9</accession>
<reference evidence="4 5" key="1">
    <citation type="journal article" date="2016" name="Nat. Commun.">
        <title>Thousands of microbial genomes shed light on interconnected biogeochemical processes in an aquifer system.</title>
        <authorList>
            <person name="Anantharaman K."/>
            <person name="Brown C.T."/>
            <person name="Hug L.A."/>
            <person name="Sharon I."/>
            <person name="Castelle C.J."/>
            <person name="Probst A.J."/>
            <person name="Thomas B.C."/>
            <person name="Singh A."/>
            <person name="Wilkins M.J."/>
            <person name="Karaoz U."/>
            <person name="Brodie E.L."/>
            <person name="Williams K.H."/>
            <person name="Hubbard S.S."/>
            <person name="Banfield J.F."/>
        </authorList>
    </citation>
    <scope>NUCLEOTIDE SEQUENCE [LARGE SCALE GENOMIC DNA]</scope>
</reference>
<dbReference type="STRING" id="1817824.A2751_02990"/>
<feature type="domain" description="UDP-glucose/GDP-mannose dehydrogenase dimerisation" evidence="2">
    <location>
        <begin position="164"/>
        <end position="260"/>
    </location>
</feature>
<protein>
    <recommendedName>
        <fullName evidence="6">UDP-glucose/GDP-mannose dehydrogenase dimerisation domain-containing protein</fullName>
    </recommendedName>
</protein>
<dbReference type="InterPro" id="IPR036291">
    <property type="entry name" value="NAD(P)-bd_dom_sf"/>
</dbReference>
<dbReference type="InterPro" id="IPR014026">
    <property type="entry name" value="UDP-Glc/GDP-Man_DH_dimer"/>
</dbReference>
<evidence type="ECO:0000259" key="2">
    <source>
        <dbReference type="Pfam" id="PF00984"/>
    </source>
</evidence>
<dbReference type="GO" id="GO:0016616">
    <property type="term" value="F:oxidoreductase activity, acting on the CH-OH group of donors, NAD or NADP as acceptor"/>
    <property type="evidence" value="ECO:0007669"/>
    <property type="project" value="InterPro"/>
</dbReference>
<dbReference type="Gene3D" id="3.40.50.720">
    <property type="entry name" value="NAD(P)-binding Rossmann-like Domain"/>
    <property type="match status" value="1"/>
</dbReference>
<dbReference type="PANTHER" id="PTHR43750:SF3">
    <property type="entry name" value="UDP-GLUCOSE 6-DEHYDROGENASE TUAD"/>
    <property type="match status" value="1"/>
</dbReference>
<dbReference type="InterPro" id="IPR013328">
    <property type="entry name" value="6PGD_dom2"/>
</dbReference>
<dbReference type="SUPFAM" id="SSF51735">
    <property type="entry name" value="NAD(P)-binding Rossmann-fold domains"/>
    <property type="match status" value="1"/>
</dbReference>
<feature type="domain" description="UDP-glucose/GDP-mannose dehydrogenase N-terminal" evidence="3">
    <location>
        <begin position="42"/>
        <end position="143"/>
    </location>
</feature>
<proteinExistence type="inferred from homology"/>
<evidence type="ECO:0000256" key="1">
    <source>
        <dbReference type="ARBA" id="ARBA00006601"/>
    </source>
</evidence>
<dbReference type="Pfam" id="PF03721">
    <property type="entry name" value="UDPG_MGDP_dh_N"/>
    <property type="match status" value="1"/>
</dbReference>
<dbReference type="AlphaFoldDB" id="A0A1F5NKM9"/>
<sequence>MTNKPSFKIAIVGGGAVGKAISAYYGRVKIYDKYHPVDSLDEVCDADYIFVAVPTPFDDAKGQPDLTEMDDVLTVLAKNMKRPAEQVVIIKSTVFPGTTHGYQEKFPSLNLIFNPEFLTEKTAVEDFARPDKQLVGFTSKSVEFAEKAMSILPRAPYEKIMHARAAEMTKYVINTYYAFKVIFGNSIYDLCQKTGADYDQVREGLVRDKRIIDSHFDVLHGGYRGYGGKCLPKDVKTLAWFGSKNGKPVKFIETIIKLNEKLAWQKHL</sequence>